<accession>A0ABP8G2C5</accession>
<feature type="chain" id="PRO_5047084116" evidence="2">
    <location>
        <begin position="21"/>
        <end position="222"/>
    </location>
</feature>
<evidence type="ECO:0000313" key="4">
    <source>
        <dbReference type="Proteomes" id="UP001501207"/>
    </source>
</evidence>
<dbReference type="Proteomes" id="UP001501207">
    <property type="component" value="Unassembled WGS sequence"/>
</dbReference>
<feature type="signal peptide" evidence="2">
    <location>
        <begin position="1"/>
        <end position="20"/>
    </location>
</feature>
<keyword evidence="4" id="KW-1185">Reference proteome</keyword>
<protein>
    <submittedName>
        <fullName evidence="3">Outer membrane lipoprotein carrier protein LolA</fullName>
    </submittedName>
</protein>
<organism evidence="3 4">
    <name type="scientific">Compostibacter hankyongensis</name>
    <dbReference type="NCBI Taxonomy" id="1007089"/>
    <lineage>
        <taxon>Bacteria</taxon>
        <taxon>Pseudomonadati</taxon>
        <taxon>Bacteroidota</taxon>
        <taxon>Chitinophagia</taxon>
        <taxon>Chitinophagales</taxon>
        <taxon>Chitinophagaceae</taxon>
        <taxon>Compostibacter</taxon>
    </lineage>
</organism>
<evidence type="ECO:0000313" key="3">
    <source>
        <dbReference type="EMBL" id="GAA4315817.1"/>
    </source>
</evidence>
<sequence length="222" mass="24715">MKKVIAALLLTGIAFMQVQAQQQTPFGKSDPKAKAILDAASAKFKTYKSIKAGFSLKITTPDNKVMDTKTGTVYLKGKKYKVLLDGQEIYCDGSTTWSYNKDTKEVQISAYTPDNATLTPDRLFSNFYDKEFLYRLSGSSTHRGKPVDVIEMTPLDKSKPFFKVVVQIDKAAKNIVSTEIFEQSGNRYTYEITAFTPNAAMADNSFTFDAKAHPGVEVVDLR</sequence>
<proteinExistence type="predicted"/>
<dbReference type="EMBL" id="BAABFN010000007">
    <property type="protein sequence ID" value="GAA4315817.1"/>
    <property type="molecule type" value="Genomic_DNA"/>
</dbReference>
<dbReference type="InterPro" id="IPR004564">
    <property type="entry name" value="OM_lipoprot_carrier_LolA-like"/>
</dbReference>
<name>A0ABP8G2C5_9BACT</name>
<dbReference type="CDD" id="cd16325">
    <property type="entry name" value="LolA"/>
    <property type="match status" value="1"/>
</dbReference>
<evidence type="ECO:0000256" key="2">
    <source>
        <dbReference type="SAM" id="SignalP"/>
    </source>
</evidence>
<keyword evidence="3" id="KW-0449">Lipoprotein</keyword>
<dbReference type="Gene3D" id="2.50.20.10">
    <property type="entry name" value="Lipoprotein localisation LolA/LolB/LppX"/>
    <property type="match status" value="1"/>
</dbReference>
<dbReference type="RefSeq" id="WP_344980273.1">
    <property type="nucleotide sequence ID" value="NZ_BAABFN010000007.1"/>
</dbReference>
<gene>
    <name evidence="3" type="ORF">GCM10023143_27400</name>
</gene>
<dbReference type="SUPFAM" id="SSF89392">
    <property type="entry name" value="Prokaryotic lipoproteins and lipoprotein localization factors"/>
    <property type="match status" value="1"/>
</dbReference>
<comment type="caution">
    <text evidence="3">The sequence shown here is derived from an EMBL/GenBank/DDBJ whole genome shotgun (WGS) entry which is preliminary data.</text>
</comment>
<dbReference type="InterPro" id="IPR029046">
    <property type="entry name" value="LolA/LolB/LppX"/>
</dbReference>
<evidence type="ECO:0000256" key="1">
    <source>
        <dbReference type="ARBA" id="ARBA00022729"/>
    </source>
</evidence>
<reference evidence="4" key="1">
    <citation type="journal article" date="2019" name="Int. J. Syst. Evol. Microbiol.">
        <title>The Global Catalogue of Microorganisms (GCM) 10K type strain sequencing project: providing services to taxonomists for standard genome sequencing and annotation.</title>
        <authorList>
            <consortium name="The Broad Institute Genomics Platform"/>
            <consortium name="The Broad Institute Genome Sequencing Center for Infectious Disease"/>
            <person name="Wu L."/>
            <person name="Ma J."/>
        </authorList>
    </citation>
    <scope>NUCLEOTIDE SEQUENCE [LARGE SCALE GENOMIC DNA]</scope>
    <source>
        <strain evidence="4">JCM 17664</strain>
    </source>
</reference>
<dbReference type="Pfam" id="PF03548">
    <property type="entry name" value="LolA"/>
    <property type="match status" value="1"/>
</dbReference>
<keyword evidence="1 2" id="KW-0732">Signal</keyword>
<dbReference type="PANTHER" id="PTHR35869:SF1">
    <property type="entry name" value="OUTER-MEMBRANE LIPOPROTEIN CARRIER PROTEIN"/>
    <property type="match status" value="1"/>
</dbReference>
<dbReference type="PANTHER" id="PTHR35869">
    <property type="entry name" value="OUTER-MEMBRANE LIPOPROTEIN CARRIER PROTEIN"/>
    <property type="match status" value="1"/>
</dbReference>